<feature type="chain" id="PRO_5038634723" evidence="2">
    <location>
        <begin position="28"/>
        <end position="416"/>
    </location>
</feature>
<keyword evidence="4" id="KW-1185">Reference proteome</keyword>
<dbReference type="RefSeq" id="WP_123696445.1">
    <property type="nucleotide sequence ID" value="NZ_RKHJ01000001.1"/>
</dbReference>
<evidence type="ECO:0000313" key="4">
    <source>
        <dbReference type="Proteomes" id="UP000275456"/>
    </source>
</evidence>
<evidence type="ECO:0000256" key="1">
    <source>
        <dbReference type="SAM" id="MobiDB-lite"/>
    </source>
</evidence>
<evidence type="ECO:0000256" key="2">
    <source>
        <dbReference type="SAM" id="SignalP"/>
    </source>
</evidence>
<protein>
    <submittedName>
        <fullName evidence="3">Uncharacterized protein</fullName>
    </submittedName>
</protein>
<dbReference type="OrthoDB" id="5112252at2"/>
<gene>
    <name evidence="3" type="ORF">EDD26_0715</name>
</gene>
<dbReference type="Proteomes" id="UP000275456">
    <property type="component" value="Unassembled WGS sequence"/>
</dbReference>
<feature type="signal peptide" evidence="2">
    <location>
        <begin position="1"/>
        <end position="27"/>
    </location>
</feature>
<accession>A0A3N2AQM4</accession>
<reference evidence="3 4" key="1">
    <citation type="submission" date="2018-11" db="EMBL/GenBank/DDBJ databases">
        <title>Sequencing the genomes of 1000 actinobacteria strains.</title>
        <authorList>
            <person name="Klenk H.-P."/>
        </authorList>
    </citation>
    <scope>NUCLEOTIDE SEQUENCE [LARGE SCALE GENOMIC DNA]</scope>
    <source>
        <strain evidence="3 4">DSM 9580</strain>
    </source>
</reference>
<name>A0A3N2AQM4_9MICO</name>
<organism evidence="3 4">
    <name type="scientific">Agrococcus jenensis</name>
    <dbReference type="NCBI Taxonomy" id="46353"/>
    <lineage>
        <taxon>Bacteria</taxon>
        <taxon>Bacillati</taxon>
        <taxon>Actinomycetota</taxon>
        <taxon>Actinomycetes</taxon>
        <taxon>Micrococcales</taxon>
        <taxon>Microbacteriaceae</taxon>
        <taxon>Agrococcus</taxon>
    </lineage>
</organism>
<dbReference type="EMBL" id="RKHJ01000001">
    <property type="protein sequence ID" value="ROR65349.1"/>
    <property type="molecule type" value="Genomic_DNA"/>
</dbReference>
<comment type="caution">
    <text evidence="3">The sequence shown here is derived from an EMBL/GenBank/DDBJ whole genome shotgun (WGS) entry which is preliminary data.</text>
</comment>
<dbReference type="PROSITE" id="PS51257">
    <property type="entry name" value="PROKAR_LIPOPROTEIN"/>
    <property type="match status" value="1"/>
</dbReference>
<evidence type="ECO:0000313" key="3">
    <source>
        <dbReference type="EMBL" id="ROR65349.1"/>
    </source>
</evidence>
<sequence length="416" mass="44335">MRSTHHRPRAALALLAAGAALVVSGCATPVEVAPQVTPASSWQQVETQTGSARFRIPPGWTVEDRSRFMGEDMVSWVNVVALLDEGGEQQLVYVDEPVLSSAYAWDEPVLSWFYRHGPSGASAAGDGLVVEREASEGRVVTGWWEEAVSCGLLCEWYYIPHLAVIDPAAGPSRTLTTEQSDGSRRHAFGLRRAPDGTDPSSYDSPDEVARFVSGEQGQLLQAVLSTLELHSVPLSAFPAGASPPADVRETFAYDGPLERFTTADGAIAFDVPHLHTVVDESTTGPGAEHRIRVVEPFGETVLTITDGTSPPLDPTVGSGVITVIEQRRIDERLAATSWLIQSERGVTAHIALTELGTENPVGFVPLADGRALVVHAQWWTGGCAMLSGVSEARECLAEVGPAALLDAIESIELDGG</sequence>
<keyword evidence="2" id="KW-0732">Signal</keyword>
<feature type="region of interest" description="Disordered" evidence="1">
    <location>
        <begin position="171"/>
        <end position="204"/>
    </location>
</feature>
<proteinExistence type="predicted"/>
<dbReference type="AlphaFoldDB" id="A0A3N2AQM4"/>